<protein>
    <submittedName>
        <fullName evidence="1">Conjugal transfer protein TrbI</fullName>
    </submittedName>
</protein>
<keyword evidence="1" id="KW-0614">Plasmid</keyword>
<name>A0A1L6TIA4_PISSA</name>
<proteinExistence type="predicted"/>
<sequence>MPVLKSPVILISFFMMVAWVSFLVGKNHENSTTAYVNMKQVIALPLEKIAEHLDKKQQQQFMHDYNQSLQGTLDEYAASHHVNLVAASTLYDASGVDVTQAIIQANIKKIEAHHV</sequence>
<organism evidence="1 2">
    <name type="scientific">Piscirickettsia salmonis</name>
    <dbReference type="NCBI Taxonomy" id="1238"/>
    <lineage>
        <taxon>Bacteria</taxon>
        <taxon>Pseudomonadati</taxon>
        <taxon>Pseudomonadota</taxon>
        <taxon>Gammaproteobacteria</taxon>
        <taxon>Thiotrichales</taxon>
        <taxon>Piscirickettsiaceae</taxon>
        <taxon>Piscirickettsia</taxon>
    </lineage>
</organism>
<dbReference type="Proteomes" id="UP000029558">
    <property type="component" value="Plasmid pPSB1-1"/>
</dbReference>
<dbReference type="AlphaFoldDB" id="A0A1L6TIA4"/>
<evidence type="ECO:0000313" key="1">
    <source>
        <dbReference type="EMBL" id="ALB24377.1"/>
    </source>
</evidence>
<geneLocation type="plasmid" evidence="1 2">
    <name>pPSB1-1</name>
</geneLocation>
<accession>A0A1L6TIA4</accession>
<reference evidence="1 2" key="1">
    <citation type="journal article" date="2014" name="Genome Announc.">
        <title>Comparative Genome Analysis of Two Isolates of the Fish Pathogen Piscirickettsia salmonis from Different Hosts Reveals Major Differences in Virulence-Associated Secretion Systems.</title>
        <authorList>
            <person name="Bohle H."/>
            <person name="Henriquez P."/>
            <person name="Grothusen H."/>
            <person name="Navas E."/>
            <person name="Sandoval A."/>
            <person name="Bustamante F."/>
            <person name="Bustos P."/>
            <person name="Mancilla M."/>
        </authorList>
    </citation>
    <scope>NUCLEOTIDE SEQUENCE [LARGE SCALE GENOMIC DNA]</scope>
    <source>
        <strain evidence="2">B1-32597</strain>
    </source>
</reference>
<dbReference type="RefSeq" id="WP_036774457.1">
    <property type="nucleotide sequence ID" value="NZ_CP012509.1"/>
</dbReference>
<dbReference type="EMBL" id="CP012509">
    <property type="protein sequence ID" value="ALB24377.1"/>
    <property type="molecule type" value="Genomic_DNA"/>
</dbReference>
<evidence type="ECO:0000313" key="2">
    <source>
        <dbReference type="Proteomes" id="UP000029558"/>
    </source>
</evidence>
<gene>
    <name evidence="1" type="primary">trbI</name>
    <name evidence="1" type="ORF">KU39_1p36</name>
</gene>